<dbReference type="AlphaFoldDB" id="A0A918AJT1"/>
<dbReference type="EMBL" id="BMRG01000003">
    <property type="protein sequence ID" value="GGP46190.1"/>
    <property type="molecule type" value="Genomic_DNA"/>
</dbReference>
<sequence length="201" mass="20880">MLLGEPLAVERGFASNEEKLSGRYELVGPPPATPEPGALPLIGAAEAVAAMSRPSDRPPVKLVRAEFGTARFRTDRGALELPAWRFTTESGSSLARQALAPSAVWPARPSMYTATEDGLELEVTMLAAPQACPGHGPVTAEAVVAESATSVAVGLRTAGELGGCPRTADLRTQPYRVALSAPLGARLLVDGQGGVVEVTKR</sequence>
<reference evidence="1" key="1">
    <citation type="journal article" date="2014" name="Int. J. Syst. Evol. Microbiol.">
        <title>Complete genome sequence of Corynebacterium casei LMG S-19264T (=DSM 44701T), isolated from a smear-ripened cheese.</title>
        <authorList>
            <consortium name="US DOE Joint Genome Institute (JGI-PGF)"/>
            <person name="Walter F."/>
            <person name="Albersmeier A."/>
            <person name="Kalinowski J."/>
            <person name="Ruckert C."/>
        </authorList>
    </citation>
    <scope>NUCLEOTIDE SEQUENCE</scope>
    <source>
        <strain evidence="1">JCM 3313</strain>
    </source>
</reference>
<gene>
    <name evidence="1" type="ORF">GCM10010185_17300</name>
</gene>
<keyword evidence="2" id="KW-1185">Reference proteome</keyword>
<protein>
    <submittedName>
        <fullName evidence="1">Uncharacterized protein</fullName>
    </submittedName>
</protein>
<organism evidence="1 2">
    <name type="scientific">Saccharothrix coeruleofusca</name>
    <dbReference type="NCBI Taxonomy" id="33919"/>
    <lineage>
        <taxon>Bacteria</taxon>
        <taxon>Bacillati</taxon>
        <taxon>Actinomycetota</taxon>
        <taxon>Actinomycetes</taxon>
        <taxon>Pseudonocardiales</taxon>
        <taxon>Pseudonocardiaceae</taxon>
        <taxon>Saccharothrix</taxon>
    </lineage>
</organism>
<accession>A0A918AJT1</accession>
<name>A0A918AJT1_9PSEU</name>
<proteinExistence type="predicted"/>
<reference evidence="1" key="2">
    <citation type="submission" date="2020-09" db="EMBL/GenBank/DDBJ databases">
        <authorList>
            <person name="Sun Q."/>
            <person name="Ohkuma M."/>
        </authorList>
    </citation>
    <scope>NUCLEOTIDE SEQUENCE</scope>
    <source>
        <strain evidence="1">JCM 3313</strain>
    </source>
</reference>
<evidence type="ECO:0000313" key="1">
    <source>
        <dbReference type="EMBL" id="GGP46190.1"/>
    </source>
</evidence>
<comment type="caution">
    <text evidence="1">The sequence shown here is derived from an EMBL/GenBank/DDBJ whole genome shotgun (WGS) entry which is preliminary data.</text>
</comment>
<dbReference type="Proteomes" id="UP000639606">
    <property type="component" value="Unassembled WGS sequence"/>
</dbReference>
<evidence type="ECO:0000313" key="2">
    <source>
        <dbReference type="Proteomes" id="UP000639606"/>
    </source>
</evidence>